<feature type="domain" description="Cupin type-2" evidence="2">
    <location>
        <begin position="34"/>
        <end position="101"/>
    </location>
</feature>
<dbReference type="GO" id="GO:0046872">
    <property type="term" value="F:metal ion binding"/>
    <property type="evidence" value="ECO:0007669"/>
    <property type="project" value="UniProtKB-KW"/>
</dbReference>
<dbReference type="AlphaFoldDB" id="D6U5S0"/>
<reference evidence="3 4" key="1">
    <citation type="journal article" date="2011" name="Stand. Genomic Sci.">
        <title>Non-contiguous finished genome sequence and contextual data of the filamentous soil bacterium Ktedonobacter racemifer type strain (SOSP1-21).</title>
        <authorList>
            <person name="Chang Y.J."/>
            <person name="Land M."/>
            <person name="Hauser L."/>
            <person name="Chertkov O."/>
            <person name="Del Rio T.G."/>
            <person name="Nolan M."/>
            <person name="Copeland A."/>
            <person name="Tice H."/>
            <person name="Cheng J.F."/>
            <person name="Lucas S."/>
            <person name="Han C."/>
            <person name="Goodwin L."/>
            <person name="Pitluck S."/>
            <person name="Ivanova N."/>
            <person name="Ovchinikova G."/>
            <person name="Pati A."/>
            <person name="Chen A."/>
            <person name="Palaniappan K."/>
            <person name="Mavromatis K."/>
            <person name="Liolios K."/>
            <person name="Brettin T."/>
            <person name="Fiebig A."/>
            <person name="Rohde M."/>
            <person name="Abt B."/>
            <person name="Goker M."/>
            <person name="Detter J.C."/>
            <person name="Woyke T."/>
            <person name="Bristow J."/>
            <person name="Eisen J.A."/>
            <person name="Markowitz V."/>
            <person name="Hugenholtz P."/>
            <person name="Kyrpides N.C."/>
            <person name="Klenk H.P."/>
            <person name="Lapidus A."/>
        </authorList>
    </citation>
    <scope>NUCLEOTIDE SEQUENCE [LARGE SCALE GENOMIC DNA]</scope>
    <source>
        <strain evidence="4">DSM 44963</strain>
    </source>
</reference>
<dbReference type="InterPro" id="IPR051610">
    <property type="entry name" value="GPI/OXD"/>
</dbReference>
<dbReference type="InParanoid" id="D6U5S0"/>
<evidence type="ECO:0000313" key="4">
    <source>
        <dbReference type="Proteomes" id="UP000004508"/>
    </source>
</evidence>
<keyword evidence="1" id="KW-0479">Metal-binding</keyword>
<comment type="caution">
    <text evidence="3">The sequence shown here is derived from an EMBL/GenBank/DDBJ whole genome shotgun (WGS) entry which is preliminary data.</text>
</comment>
<name>D6U5S0_KTERA</name>
<keyword evidence="4" id="KW-1185">Reference proteome</keyword>
<evidence type="ECO:0000313" key="3">
    <source>
        <dbReference type="EMBL" id="EFH80331.1"/>
    </source>
</evidence>
<evidence type="ECO:0000259" key="2">
    <source>
        <dbReference type="Pfam" id="PF07883"/>
    </source>
</evidence>
<sequence length="114" mass="12797">MNYTYLHKDELSRYGTPNEFQGYQHGDTNISCIWVELPPGGGPRLHKHPYEEVFMVQEGQATFTVGSDTLEVKAGSIVIVPAGVPHKFINSGEGLLRQVDIHASPRFITEWLED</sequence>
<dbReference type="Gene3D" id="2.60.120.10">
    <property type="entry name" value="Jelly Rolls"/>
    <property type="match status" value="1"/>
</dbReference>
<dbReference type="EMBL" id="ADVG01000005">
    <property type="protein sequence ID" value="EFH80331.1"/>
    <property type="molecule type" value="Genomic_DNA"/>
</dbReference>
<gene>
    <name evidence="3" type="ORF">Krac_0922</name>
</gene>
<organism evidence="3 4">
    <name type="scientific">Ktedonobacter racemifer DSM 44963</name>
    <dbReference type="NCBI Taxonomy" id="485913"/>
    <lineage>
        <taxon>Bacteria</taxon>
        <taxon>Bacillati</taxon>
        <taxon>Chloroflexota</taxon>
        <taxon>Ktedonobacteria</taxon>
        <taxon>Ktedonobacterales</taxon>
        <taxon>Ktedonobacteraceae</taxon>
        <taxon>Ktedonobacter</taxon>
    </lineage>
</organism>
<dbReference type="Proteomes" id="UP000004508">
    <property type="component" value="Unassembled WGS sequence"/>
</dbReference>
<dbReference type="Pfam" id="PF07883">
    <property type="entry name" value="Cupin_2"/>
    <property type="match status" value="1"/>
</dbReference>
<dbReference type="STRING" id="485913.Krac_0922"/>
<dbReference type="PANTHER" id="PTHR35848">
    <property type="entry name" value="OXALATE-BINDING PROTEIN"/>
    <property type="match status" value="1"/>
</dbReference>
<dbReference type="eggNOG" id="COG0662">
    <property type="taxonomic scope" value="Bacteria"/>
</dbReference>
<evidence type="ECO:0000256" key="1">
    <source>
        <dbReference type="ARBA" id="ARBA00022723"/>
    </source>
</evidence>
<dbReference type="SUPFAM" id="SSF51182">
    <property type="entry name" value="RmlC-like cupins"/>
    <property type="match status" value="1"/>
</dbReference>
<dbReference type="OrthoDB" id="9793184at2"/>
<accession>D6U5S0</accession>
<dbReference type="PANTHER" id="PTHR35848:SF6">
    <property type="entry name" value="CUPIN TYPE-2 DOMAIN-CONTAINING PROTEIN"/>
    <property type="match status" value="1"/>
</dbReference>
<dbReference type="InterPro" id="IPR011051">
    <property type="entry name" value="RmlC_Cupin_sf"/>
</dbReference>
<dbReference type="RefSeq" id="WP_007922841.1">
    <property type="nucleotide sequence ID" value="NZ_ADVG01000005.1"/>
</dbReference>
<dbReference type="InterPro" id="IPR013096">
    <property type="entry name" value="Cupin_2"/>
</dbReference>
<proteinExistence type="predicted"/>
<protein>
    <submittedName>
        <fullName evidence="3">Cupin 2 conserved barrel domain protein</fullName>
    </submittedName>
</protein>
<dbReference type="InterPro" id="IPR014710">
    <property type="entry name" value="RmlC-like_jellyroll"/>
</dbReference>